<dbReference type="PANTHER" id="PTHR24189:SF50">
    <property type="entry name" value="ANKYRIN REPEAT AND SOCS BOX PROTEIN 2"/>
    <property type="match status" value="1"/>
</dbReference>
<protein>
    <submittedName>
        <fullName evidence="3">Uncharacterized protein</fullName>
    </submittedName>
</protein>
<evidence type="ECO:0000313" key="3">
    <source>
        <dbReference type="EMBL" id="OKP10019.1"/>
    </source>
</evidence>
<evidence type="ECO:0000256" key="2">
    <source>
        <dbReference type="ARBA" id="ARBA00023043"/>
    </source>
</evidence>
<sequence>MEGNEECQGKGGGAKSYCCTGTYTTTSQVLVPELADYEDDLSAWVKSPICGASTDTGLSKRAESKNPHYKRVHRLLAILIQGIISARDTKTMAYLKDLWDKYVKQEWSNLTYDNIAAWINDDDRNPEGHIYSPDELADDILCNADEYNRILDDNYSRSDDICVRSCDQISTKRNLNFSKLSKRIIELSPEDLGSSYTVTGQPTWVVYELPSDDPDSRETDDDRFAVWHFHFEHLALRHGVWRPGIYALNVFHGQNYNDRPVDYPRVRNEERFDGQPQARTRILQCETGDDITPNTFYWYPGEIPNSQADQLPDWAERLTLFGNYLWDQDLVTEATFTDPARGQLNYFEREESECPIRDLDFGDYTQSSLCVMYQLTEDDLDDSPDQDTPIIRAAAKRDSALLEALLVRHAALSAENDMTERERRRLQYLGPSGVMPVPAYLSPIISATNARLPHNVRLLLAAGANPNGIDIINIGDYSVRYIRGRHFRDDTNSTAACKPRAFVLANAQQKGISHQICPLTQEELDERARGFPRFWTEPNVPGQRLRSSLNRALTGLETAARAGSLEILDMLRAAGADDSAWVQEVSLDEKQFQVEDADWSISFLSTSSPVHEAIAAGQQPMLRHLLSSCGYSPNYRPYAAPTVALPPLSYAIARCDLNDSGVQKCLVDLLSHPQLDANLRTPIFEVHPLHFATAHHNPELLSWLAAFIPGGYGSAGTTSLGHTLLHIAALPFTAHQIVTRNPDVARSIHCARTLDSKWKYHRLPSPLHMDFSTPEEVAYPNDPIPMTVAQQQAQQATIRVLLEWGGIDVRAKDVDGNTALHYLAGTLNMSDITLAMVRAMDGGEEVWQESKNGYGVTPRRMWGE</sequence>
<dbReference type="Gene3D" id="1.25.40.20">
    <property type="entry name" value="Ankyrin repeat-containing domain"/>
    <property type="match status" value="3"/>
</dbReference>
<dbReference type="Proteomes" id="UP000186955">
    <property type="component" value="Unassembled WGS sequence"/>
</dbReference>
<keyword evidence="1" id="KW-0677">Repeat</keyword>
<dbReference type="InterPro" id="IPR050745">
    <property type="entry name" value="Multifunctional_regulatory"/>
</dbReference>
<keyword evidence="2" id="KW-0040">ANK repeat</keyword>
<dbReference type="STRING" id="1316194.A0A1Q5UC27"/>
<dbReference type="SMART" id="SM00248">
    <property type="entry name" value="ANK"/>
    <property type="match status" value="6"/>
</dbReference>
<proteinExistence type="predicted"/>
<gene>
    <name evidence="3" type="ORF">PENSUB_4572</name>
</gene>
<evidence type="ECO:0000256" key="1">
    <source>
        <dbReference type="ARBA" id="ARBA00022737"/>
    </source>
</evidence>
<evidence type="ECO:0000313" key="4">
    <source>
        <dbReference type="Proteomes" id="UP000186955"/>
    </source>
</evidence>
<dbReference type="SUPFAM" id="SSF48403">
    <property type="entry name" value="Ankyrin repeat"/>
    <property type="match status" value="1"/>
</dbReference>
<organism evidence="3 4">
    <name type="scientific">Penicillium subrubescens</name>
    <dbReference type="NCBI Taxonomy" id="1316194"/>
    <lineage>
        <taxon>Eukaryota</taxon>
        <taxon>Fungi</taxon>
        <taxon>Dikarya</taxon>
        <taxon>Ascomycota</taxon>
        <taxon>Pezizomycotina</taxon>
        <taxon>Eurotiomycetes</taxon>
        <taxon>Eurotiomycetidae</taxon>
        <taxon>Eurotiales</taxon>
        <taxon>Aspergillaceae</taxon>
        <taxon>Penicillium</taxon>
    </lineage>
</organism>
<accession>A0A1Q5UC27</accession>
<dbReference type="InterPro" id="IPR002110">
    <property type="entry name" value="Ankyrin_rpt"/>
</dbReference>
<name>A0A1Q5UC27_9EURO</name>
<reference evidence="3 4" key="1">
    <citation type="submission" date="2016-10" db="EMBL/GenBank/DDBJ databases">
        <title>Genome sequence of the ascomycete fungus Penicillium subrubescens.</title>
        <authorList>
            <person name="De Vries R.P."/>
            <person name="Peng M."/>
            <person name="Dilokpimol A."/>
            <person name="Hilden K."/>
            <person name="Makela M.R."/>
            <person name="Grigoriev I."/>
            <person name="Riley R."/>
            <person name="Granchi Z."/>
        </authorList>
    </citation>
    <scope>NUCLEOTIDE SEQUENCE [LARGE SCALE GENOMIC DNA]</scope>
    <source>
        <strain evidence="3 4">CBS 132785</strain>
    </source>
</reference>
<dbReference type="PANTHER" id="PTHR24189">
    <property type="entry name" value="MYOTROPHIN"/>
    <property type="match status" value="1"/>
</dbReference>
<dbReference type="InterPro" id="IPR036770">
    <property type="entry name" value="Ankyrin_rpt-contain_sf"/>
</dbReference>
<dbReference type="EMBL" id="MNBE01000401">
    <property type="protein sequence ID" value="OKP10019.1"/>
    <property type="molecule type" value="Genomic_DNA"/>
</dbReference>
<keyword evidence="4" id="KW-1185">Reference proteome</keyword>
<dbReference type="AlphaFoldDB" id="A0A1Q5UC27"/>
<comment type="caution">
    <text evidence="3">The sequence shown here is derived from an EMBL/GenBank/DDBJ whole genome shotgun (WGS) entry which is preliminary data.</text>
</comment>